<sequence precursor="true">MAASTPFVVTITAVDKATASVQKIKASLASVTKPASDLKASFASFSKEAGLDRVAKSMKSVGTAAADTARQVASVITPLTTIAGIGSIAGIALLANEWGKFGAEVQRTSGVLGVSTQDLQAFRGAAKLAGLSADDMTGSLKSLGRTIEDATYGRNQDALVMMQKFGITLHRTKDGAVDATRALKEVANAIVAQKGNVQAQGLIAGAFGVESLLPLLQKGEKGIDEFVNRARSMGLVFDDKQLARGQQFNENMLKLEASATRLKYSFGDALAPAVQRVLDVVGRLVDKYGDVVASKVSEYVEKFANWIDHVDWDKTTSEIGKFVDAIGGVKGIAIAIAAISFAGPIASVLSLISNLTLLATTTVPTAVAALARLAGGPIMAAVLALLHSKDLNTGEDDYLKQHQAQPGQQWQGDPIGDRRRAGAADDAQTAGVVDRLTKMGWSKEQAAGLAANFWQESLFNPNAVGDNGHAYGIGQWHEDRQAEFKKLFGTDIRKSTLDQQLQFADYELRRGNEQKAGRALMGASSAQDAGSIVSRLYERPADAAGEAARRGQMAAAIDGKVHVHVDIPNAPPGTKASVRASGGATASARVGTSNVIGPSV</sequence>
<dbReference type="InterPro" id="IPR041219">
    <property type="entry name" value="Phage_lysozyme2"/>
</dbReference>
<dbReference type="Pfam" id="PF18013">
    <property type="entry name" value="Phage_lysozyme2"/>
    <property type="match status" value="1"/>
</dbReference>
<dbReference type="OrthoDB" id="6775714at2"/>
<dbReference type="eggNOG" id="COG5283">
    <property type="taxonomic scope" value="Bacteria"/>
</dbReference>
<evidence type="ECO:0000259" key="2">
    <source>
        <dbReference type="Pfam" id="PF18013"/>
    </source>
</evidence>
<organism evidence="3 4">
    <name type="scientific">Paraburkholderia phymatum (strain DSM 17167 / CIP 108236 / LMG 21445 / STM815)</name>
    <name type="common">Burkholderia phymatum</name>
    <dbReference type="NCBI Taxonomy" id="391038"/>
    <lineage>
        <taxon>Bacteria</taxon>
        <taxon>Pseudomonadati</taxon>
        <taxon>Pseudomonadota</taxon>
        <taxon>Betaproteobacteria</taxon>
        <taxon>Burkholderiales</taxon>
        <taxon>Burkholderiaceae</taxon>
        <taxon>Paraburkholderia</taxon>
    </lineage>
</organism>
<dbReference type="NCBIfam" id="TIGR01760">
    <property type="entry name" value="tape_meas_TP901"/>
    <property type="match status" value="1"/>
</dbReference>
<gene>
    <name evidence="3" type="ordered locus">Bphy_1875</name>
</gene>
<dbReference type="KEGG" id="bph:Bphy_1875"/>
<dbReference type="Proteomes" id="UP000001192">
    <property type="component" value="Chromosome 1"/>
</dbReference>
<evidence type="ECO:0000256" key="1">
    <source>
        <dbReference type="SAM" id="MobiDB-lite"/>
    </source>
</evidence>
<accession>B2JCZ8</accession>
<dbReference type="AlphaFoldDB" id="B2JCZ8"/>
<dbReference type="eggNOG" id="COG5280">
    <property type="taxonomic scope" value="Bacteria"/>
</dbReference>
<dbReference type="Gene3D" id="1.10.530.10">
    <property type="match status" value="1"/>
</dbReference>
<dbReference type="RefSeq" id="WP_012401264.1">
    <property type="nucleotide sequence ID" value="NC_010622.1"/>
</dbReference>
<feature type="compositionally biased region" description="Low complexity" evidence="1">
    <location>
        <begin position="401"/>
        <end position="411"/>
    </location>
</feature>
<name>B2JCZ8_PARP8</name>
<dbReference type="InterPro" id="IPR010090">
    <property type="entry name" value="Phage_tape_meas"/>
</dbReference>
<dbReference type="EMBL" id="CP001043">
    <property type="protein sequence ID" value="ACC71054.1"/>
    <property type="molecule type" value="Genomic_DNA"/>
</dbReference>
<evidence type="ECO:0000313" key="4">
    <source>
        <dbReference type="Proteomes" id="UP000001192"/>
    </source>
</evidence>
<dbReference type="HOGENOM" id="CLU_440601_0_0_4"/>
<reference evidence="4" key="1">
    <citation type="journal article" date="2014" name="Stand. Genomic Sci.">
        <title>Complete genome sequence of Burkholderia phymatum STM815(T), a broad host range and efficient nitrogen-fixing symbiont of Mimosa species.</title>
        <authorList>
            <person name="Moulin L."/>
            <person name="Klonowska A."/>
            <person name="Caroline B."/>
            <person name="Booth K."/>
            <person name="Vriezen J.A."/>
            <person name="Melkonian R."/>
            <person name="James E.K."/>
            <person name="Young J.P."/>
            <person name="Bena G."/>
            <person name="Hauser L."/>
            <person name="Land M."/>
            <person name="Kyrpides N."/>
            <person name="Bruce D."/>
            <person name="Chain P."/>
            <person name="Copeland A."/>
            <person name="Pitluck S."/>
            <person name="Woyke T."/>
            <person name="Lizotte-Waniewski M."/>
            <person name="Bristow J."/>
            <person name="Riley M."/>
        </authorList>
    </citation>
    <scope>NUCLEOTIDE SEQUENCE [LARGE SCALE GENOMIC DNA]</scope>
    <source>
        <strain evidence="4">DSM 17167 / CIP 108236 / LMG 21445 / STM815</strain>
    </source>
</reference>
<protein>
    <submittedName>
        <fullName evidence="3">Putative membrane protein, phage K related</fullName>
    </submittedName>
</protein>
<keyword evidence="4" id="KW-1185">Reference proteome</keyword>
<feature type="domain" description="Phage tail lysozyme" evidence="2">
    <location>
        <begin position="432"/>
        <end position="556"/>
    </location>
</feature>
<feature type="region of interest" description="Disordered" evidence="1">
    <location>
        <begin position="401"/>
        <end position="427"/>
    </location>
</feature>
<dbReference type="STRING" id="391038.Bphy_1875"/>
<evidence type="ECO:0000313" key="3">
    <source>
        <dbReference type="EMBL" id="ACC71054.1"/>
    </source>
</evidence>
<proteinExistence type="predicted"/>